<organism evidence="2 3">
    <name type="scientific">Mucilaginibacter dorajii</name>
    <dbReference type="NCBI Taxonomy" id="692994"/>
    <lineage>
        <taxon>Bacteria</taxon>
        <taxon>Pseudomonadati</taxon>
        <taxon>Bacteroidota</taxon>
        <taxon>Sphingobacteriia</taxon>
        <taxon>Sphingobacteriales</taxon>
        <taxon>Sphingobacteriaceae</taxon>
        <taxon>Mucilaginibacter</taxon>
    </lineage>
</organism>
<feature type="region of interest" description="Disordered" evidence="1">
    <location>
        <begin position="34"/>
        <end position="57"/>
    </location>
</feature>
<proteinExistence type="predicted"/>
<evidence type="ECO:0000256" key="1">
    <source>
        <dbReference type="SAM" id="MobiDB-lite"/>
    </source>
</evidence>
<evidence type="ECO:0000313" key="3">
    <source>
        <dbReference type="Proteomes" id="UP001500742"/>
    </source>
</evidence>
<name>A0ABP7QNZ9_9SPHI</name>
<protein>
    <submittedName>
        <fullName evidence="2">Uncharacterized protein</fullName>
    </submittedName>
</protein>
<dbReference type="EMBL" id="BAAAZC010000029">
    <property type="protein sequence ID" value="GAA3985470.1"/>
    <property type="molecule type" value="Genomic_DNA"/>
</dbReference>
<feature type="compositionally biased region" description="Polar residues" evidence="1">
    <location>
        <begin position="47"/>
        <end position="57"/>
    </location>
</feature>
<dbReference type="Proteomes" id="UP001500742">
    <property type="component" value="Unassembled WGS sequence"/>
</dbReference>
<sequence length="57" mass="6552">MVKANINNTYPWAGYNTINISKIYKQQEKRKRHCEFKNPEESEGGNDVTTTLSTLSC</sequence>
<comment type="caution">
    <text evidence="2">The sequence shown here is derived from an EMBL/GenBank/DDBJ whole genome shotgun (WGS) entry which is preliminary data.</text>
</comment>
<reference evidence="3" key="1">
    <citation type="journal article" date="2019" name="Int. J. Syst. Evol. Microbiol.">
        <title>The Global Catalogue of Microorganisms (GCM) 10K type strain sequencing project: providing services to taxonomists for standard genome sequencing and annotation.</title>
        <authorList>
            <consortium name="The Broad Institute Genomics Platform"/>
            <consortium name="The Broad Institute Genome Sequencing Center for Infectious Disease"/>
            <person name="Wu L."/>
            <person name="Ma J."/>
        </authorList>
    </citation>
    <scope>NUCLEOTIDE SEQUENCE [LARGE SCALE GENOMIC DNA]</scope>
    <source>
        <strain evidence="3">JCM 16601</strain>
    </source>
</reference>
<gene>
    <name evidence="2" type="ORF">GCM10022210_42010</name>
</gene>
<accession>A0ABP7QNZ9</accession>
<keyword evidence="3" id="KW-1185">Reference proteome</keyword>
<evidence type="ECO:0000313" key="2">
    <source>
        <dbReference type="EMBL" id="GAA3985470.1"/>
    </source>
</evidence>